<dbReference type="OrthoDB" id="9780430at2"/>
<organism evidence="1 2">
    <name type="scientific">Terracoccus luteus</name>
    <dbReference type="NCBI Taxonomy" id="53356"/>
    <lineage>
        <taxon>Bacteria</taxon>
        <taxon>Bacillati</taxon>
        <taxon>Actinomycetota</taxon>
        <taxon>Actinomycetes</taxon>
        <taxon>Micrococcales</taxon>
        <taxon>Intrasporangiaceae</taxon>
        <taxon>Terracoccus</taxon>
    </lineage>
</organism>
<evidence type="ECO:0000313" key="1">
    <source>
        <dbReference type="EMBL" id="RKT76769.1"/>
    </source>
</evidence>
<dbReference type="GO" id="GO:0016829">
    <property type="term" value="F:lyase activity"/>
    <property type="evidence" value="ECO:0007669"/>
    <property type="project" value="UniProtKB-KW"/>
</dbReference>
<dbReference type="InterPro" id="IPR015813">
    <property type="entry name" value="Pyrv/PenolPyrv_kinase-like_dom"/>
</dbReference>
<comment type="caution">
    <text evidence="1">The sequence shown here is derived from an EMBL/GenBank/DDBJ whole genome shotgun (WGS) entry which is preliminary data.</text>
</comment>
<dbReference type="PANTHER" id="PTHR42905:SF16">
    <property type="entry name" value="CARBOXYPHOSPHONOENOLPYRUVATE PHOSPHONOMUTASE-LIKE PROTEIN (AFU_ORTHOLOGUE AFUA_5G07230)"/>
    <property type="match status" value="1"/>
</dbReference>
<dbReference type="Gene3D" id="3.20.20.60">
    <property type="entry name" value="Phosphoenolpyruvate-binding domains"/>
    <property type="match status" value="1"/>
</dbReference>
<name>A0A495XT59_9MICO</name>
<protein>
    <submittedName>
        <fullName evidence="1">2-methylisocitrate lyase-like PEP mutase family enzyme</fullName>
    </submittedName>
</protein>
<dbReference type="AlphaFoldDB" id="A0A495XT59"/>
<dbReference type="InterPro" id="IPR040442">
    <property type="entry name" value="Pyrv_kinase-like_dom_sf"/>
</dbReference>
<dbReference type="InterPro" id="IPR039556">
    <property type="entry name" value="ICL/PEPM"/>
</dbReference>
<gene>
    <name evidence="1" type="ORF">DFJ68_0168</name>
</gene>
<dbReference type="SUPFAM" id="SSF51621">
    <property type="entry name" value="Phosphoenolpyruvate/pyruvate domain"/>
    <property type="match status" value="1"/>
</dbReference>
<evidence type="ECO:0000313" key="2">
    <source>
        <dbReference type="Proteomes" id="UP000278440"/>
    </source>
</evidence>
<keyword evidence="1" id="KW-0456">Lyase</keyword>
<reference evidence="1 2" key="1">
    <citation type="submission" date="2018-10" db="EMBL/GenBank/DDBJ databases">
        <title>Sequencing the genomes of 1000 actinobacteria strains.</title>
        <authorList>
            <person name="Klenk H.-P."/>
        </authorList>
    </citation>
    <scope>NUCLEOTIDE SEQUENCE [LARGE SCALE GENOMIC DNA]</scope>
    <source>
        <strain evidence="1 2">DSM 44267</strain>
    </source>
</reference>
<dbReference type="RefSeq" id="WP_121030239.1">
    <property type="nucleotide sequence ID" value="NZ_RBXT01000001.1"/>
</dbReference>
<dbReference type="Pfam" id="PF13714">
    <property type="entry name" value="PEP_mutase"/>
    <property type="match status" value="1"/>
</dbReference>
<keyword evidence="2" id="KW-1185">Reference proteome</keyword>
<dbReference type="Proteomes" id="UP000278440">
    <property type="component" value="Unassembled WGS sequence"/>
</dbReference>
<dbReference type="PANTHER" id="PTHR42905">
    <property type="entry name" value="PHOSPHOENOLPYRUVATE CARBOXYLASE"/>
    <property type="match status" value="1"/>
</dbReference>
<dbReference type="EMBL" id="RBXT01000001">
    <property type="protein sequence ID" value="RKT76769.1"/>
    <property type="molecule type" value="Genomic_DNA"/>
</dbReference>
<dbReference type="CDD" id="cd00377">
    <property type="entry name" value="ICL_PEPM"/>
    <property type="match status" value="1"/>
</dbReference>
<proteinExistence type="predicted"/>
<accession>A0A495XT59</accession>
<sequence length="262" mass="27844">MSPSVPTDLLERARRLGALHEGAREQRRPLVLPTVWDAWSARTALAAGFDALTIGSHPLADSRGEGDHEEQRFEDVVAAARRIVDSVDVPVSIDLEAGYGQEPAALVAGLIEAGGAGLNVEDTVHSEAGRLRTSDEHATYVAGIRAAADAAGVPLWLNARTDLFLHAENPAAVLDEAVERLRALVTAGADSVYPVRIQDDDELITAVVAAVDVPVNCTAHPVKHDLERFARLGVGRITYGPLLQAALTDSMNGMLASWTSRA</sequence>